<evidence type="ECO:0000259" key="1">
    <source>
        <dbReference type="Pfam" id="PF08993"/>
    </source>
</evidence>
<dbReference type="InterPro" id="IPR037082">
    <property type="entry name" value="Phage_T4_Gp59_C_sf"/>
</dbReference>
<feature type="domain" description="Bacteriophage T4 Gp59 helicase assembly protein N-terminal" evidence="1">
    <location>
        <begin position="2"/>
        <end position="87"/>
    </location>
</feature>
<dbReference type="OrthoDB" id="7067at10239"/>
<accession>A0A0E3EQL2</accession>
<organism evidence="3 7">
    <name type="scientific">Synechococcus phage ACG-2014c</name>
    <dbReference type="NCBI Taxonomy" id="1079998"/>
    <lineage>
        <taxon>Viruses</taxon>
        <taxon>Duplodnaviria</taxon>
        <taxon>Heunggongvirae</taxon>
        <taxon>Uroviricota</taxon>
        <taxon>Caudoviricetes</taxon>
        <taxon>Pantevenvirales</taxon>
        <taxon>Kyanoviridae</taxon>
        <taxon>Namakavirus</taxon>
        <taxon>Namakavirus smbcm6</taxon>
    </lineage>
</organism>
<evidence type="ECO:0000313" key="3">
    <source>
        <dbReference type="EMBL" id="AIX14610.1"/>
    </source>
</evidence>
<reference evidence="6 7" key="1">
    <citation type="submission" date="2013-12" db="EMBL/GenBank/DDBJ databases">
        <title>Ecological redundancy of diverse viral populations within a natural community.</title>
        <authorList>
            <person name="Gregory A.C."/>
            <person name="LaButti K."/>
            <person name="Copeland A."/>
            <person name="Woyke T."/>
            <person name="Sullivan M.B."/>
        </authorList>
    </citation>
    <scope>NUCLEOTIDE SEQUENCE [LARGE SCALE GENOMIC DNA]</scope>
    <source>
        <strain evidence="3">Syn7803C43</strain>
        <strain evidence="4">Syn7803C98</strain>
        <strain evidence="5">Syn7803US88</strain>
    </source>
</reference>
<keyword evidence="3" id="KW-0547">Nucleotide-binding</keyword>
<name>A0A0E3EQL2_9CAUD</name>
<dbReference type="Proteomes" id="UP000185278">
    <property type="component" value="Segment"/>
</dbReference>
<dbReference type="Proteomes" id="UP000185279">
    <property type="component" value="Segment"/>
</dbReference>
<dbReference type="GO" id="GO:0004386">
    <property type="term" value="F:helicase activity"/>
    <property type="evidence" value="ECO:0007669"/>
    <property type="project" value="UniProtKB-KW"/>
</dbReference>
<dbReference type="Gene3D" id="1.10.220.50">
    <property type="entry name" value="Bacteriophage T4, Gp59, helicase assembly protein, C-terminal domain"/>
    <property type="match status" value="1"/>
</dbReference>
<dbReference type="InterPro" id="IPR023197">
    <property type="entry name" value="Phage_T4_Gp59_dom_sf"/>
</dbReference>
<proteinExistence type="inferred from homology"/>
<protein>
    <submittedName>
        <fullName evidence="3">Loader of DNA helicase</fullName>
    </submittedName>
</protein>
<feature type="domain" description="Bacteriophage T4 Gp59 helicase assembly protein C-terminal" evidence="2">
    <location>
        <begin position="114"/>
        <end position="196"/>
    </location>
</feature>
<evidence type="ECO:0000313" key="7">
    <source>
        <dbReference type="Proteomes" id="UP000185279"/>
    </source>
</evidence>
<keyword evidence="3" id="KW-0378">Hydrolase</keyword>
<dbReference type="EMBL" id="KJ019128">
    <property type="protein sequence ID" value="AIX38214.1"/>
    <property type="molecule type" value="Genomic_DNA"/>
</dbReference>
<evidence type="ECO:0000313" key="5">
    <source>
        <dbReference type="EMBL" id="AIX38214.1"/>
    </source>
</evidence>
<evidence type="ECO:0000313" key="6">
    <source>
        <dbReference type="Proteomes" id="UP000185278"/>
    </source>
</evidence>
<dbReference type="Proteomes" id="UP000185280">
    <property type="component" value="Segment"/>
</dbReference>
<dbReference type="Pfam" id="PF08993">
    <property type="entry name" value="T4_Gp59_N"/>
    <property type="match status" value="1"/>
</dbReference>
<evidence type="ECO:0000259" key="2">
    <source>
        <dbReference type="Pfam" id="PF08994"/>
    </source>
</evidence>
<dbReference type="InterPro" id="IPR015086">
    <property type="entry name" value="Phage_T4_Gp59_C"/>
</dbReference>
<dbReference type="RefSeq" id="YP_007001950.1">
    <property type="nucleotide sequence ID" value="NC_019444.1"/>
</dbReference>
<dbReference type="InterPro" id="IPR008944">
    <property type="entry name" value="Phage_T4_Gp59"/>
</dbReference>
<sequence length="199" mass="23934">MTGFEVYKMYLALKNHFTKPDYDYVKYNGKTRASEKSFEGRNDVYFFKKLAAKYSSEIMLNYFVANFINDSKGYLRNFSSDIYTKWKTHQESFTYKFKQDIDLLLEDVGFPYDKNFDKLFYAERGKHPILLKRYYSGEINLETLVVFDHCLQYVTRVDKVLTDPMWKDTKLKVQKYQPFLTIDCKKYKKIILETIRAKL</sequence>
<dbReference type="EMBL" id="KJ019027">
    <property type="protein sequence ID" value="AIX14610.1"/>
    <property type="molecule type" value="Genomic_DNA"/>
</dbReference>
<dbReference type="EMBL" id="KJ019064">
    <property type="protein sequence ID" value="AIX22982.1"/>
    <property type="molecule type" value="Genomic_DNA"/>
</dbReference>
<dbReference type="InterPro" id="IPR015085">
    <property type="entry name" value="Phage_T4_Gp59_N"/>
</dbReference>
<dbReference type="Pfam" id="PF08994">
    <property type="entry name" value="T4_Gp59_C"/>
    <property type="match status" value="1"/>
</dbReference>
<dbReference type="Gene3D" id="1.10.8.60">
    <property type="match status" value="1"/>
</dbReference>
<keyword evidence="3" id="KW-0067">ATP-binding</keyword>
<gene>
    <name evidence="3" type="ORF">Syn7803C43_215</name>
    <name evidence="4" type="ORF">Syn7803C98_214</name>
    <name evidence="5" type="ORF">Syn7803US88_213</name>
</gene>
<dbReference type="SUPFAM" id="SSF48493">
    <property type="entry name" value="gene 59 helicase assembly protein"/>
    <property type="match status" value="1"/>
</dbReference>
<evidence type="ECO:0000313" key="4">
    <source>
        <dbReference type="EMBL" id="AIX22982.1"/>
    </source>
</evidence>
<keyword evidence="3" id="KW-0347">Helicase</keyword>
<dbReference type="HAMAP" id="MF_04156">
    <property type="entry name" value="HELIC_LOADER_T4"/>
    <property type="match status" value="1"/>
</dbReference>